<keyword evidence="2" id="KW-0067">ATP-binding</keyword>
<dbReference type="GO" id="GO:0016879">
    <property type="term" value="F:ligase activity, forming carbon-nitrogen bonds"/>
    <property type="evidence" value="ECO:0007669"/>
    <property type="project" value="UniProtKB-UniRule"/>
</dbReference>
<keyword evidence="2" id="KW-0820">tRNA-binding</keyword>
<dbReference type="GO" id="GO:0005737">
    <property type="term" value="C:cytoplasm"/>
    <property type="evidence" value="ECO:0007669"/>
    <property type="project" value="UniProtKB-SubCell"/>
</dbReference>
<dbReference type="InterPro" id="IPR008513">
    <property type="entry name" value="tRNA(Met)_cyd_acetate_ligase"/>
</dbReference>
<comment type="subcellular location">
    <subcellularLocation>
        <location evidence="2">Cytoplasm</location>
    </subcellularLocation>
</comment>
<dbReference type="GO" id="GO:0000049">
    <property type="term" value="F:tRNA binding"/>
    <property type="evidence" value="ECO:0007669"/>
    <property type="project" value="UniProtKB-KW"/>
</dbReference>
<dbReference type="GO" id="GO:0005524">
    <property type="term" value="F:ATP binding"/>
    <property type="evidence" value="ECO:0007669"/>
    <property type="project" value="UniProtKB-KW"/>
</dbReference>
<dbReference type="STRING" id="574087.Acear_1000"/>
<name>D9QPT7_ACEAZ</name>
<feature type="binding site" evidence="2">
    <location>
        <position position="171"/>
    </location>
    <ligand>
        <name>ATP</name>
        <dbReference type="ChEBI" id="CHEBI:30616"/>
    </ligand>
</feature>
<sequence>MKVAGVITEYNPFHYGHKYHLEKSLKLTEANYSICVMSGNFVQRGEPAITNKWSRTEMALNAGIDLILELPVTYALRSAEYFAYGAVQLLNKTGVVDQLVFGSEIGEINPLLTVGKILAEEPAELSNLIQTELKKGLSFPEARAKAVVNYITQTNINLTPTEIQEIIGNPNNILGLEYIKALSRSKSSIQPLTIQRRGADYYQQNIETEIVSATAIRNRILSEDMNYNLTTKIPTYTNRIIKEELNQGKAPISLQNFNLAVLSILRRTSKTELAEFEDVTAGLENRIKDAALKTGSLLELINLIKTKRFTQTRIQRILLQLLLNLKQKDLHKFDNAGGPQYLRVLGFNQQGRKLLSAISDKGSLPLINRIASHYQSSYPPQSLKEEMLAAEIRATDLYSLAYDNEEYRRGGQDYRKPIILEN</sequence>
<feature type="binding site" evidence="2">
    <location>
        <position position="196"/>
    </location>
    <ligand>
        <name>ATP</name>
        <dbReference type="ChEBI" id="CHEBI:30616"/>
    </ligand>
</feature>
<gene>
    <name evidence="2" type="primary">tmcAL</name>
    <name evidence="3" type="ordered locus">Acear_1000</name>
</gene>
<dbReference type="eggNOG" id="COG1323">
    <property type="taxonomic scope" value="Bacteria"/>
</dbReference>
<dbReference type="RefSeq" id="WP_013277974.1">
    <property type="nucleotide sequence ID" value="NC_014378.1"/>
</dbReference>
<dbReference type="Proteomes" id="UP000001661">
    <property type="component" value="Chromosome"/>
</dbReference>
<dbReference type="HOGENOM" id="CLU_038915_0_1_9"/>
<comment type="catalytic activity">
    <reaction evidence="2">
        <text>cytidine(34) in elongator tRNA(Met) + acetate + ATP = N(4)-acetylcytidine(34) in elongator tRNA(Met) + AMP + diphosphate</text>
        <dbReference type="Rhea" id="RHEA:58144"/>
        <dbReference type="Rhea" id="RHEA-COMP:10693"/>
        <dbReference type="Rhea" id="RHEA-COMP:10694"/>
        <dbReference type="ChEBI" id="CHEBI:30089"/>
        <dbReference type="ChEBI" id="CHEBI:30616"/>
        <dbReference type="ChEBI" id="CHEBI:33019"/>
        <dbReference type="ChEBI" id="CHEBI:74900"/>
        <dbReference type="ChEBI" id="CHEBI:82748"/>
        <dbReference type="ChEBI" id="CHEBI:456215"/>
    </reaction>
</comment>
<organism evidence="3 4">
    <name type="scientific">Acetohalobium arabaticum (strain ATCC 49924 / DSM 5501 / Z-7288)</name>
    <dbReference type="NCBI Taxonomy" id="574087"/>
    <lineage>
        <taxon>Bacteria</taxon>
        <taxon>Bacillati</taxon>
        <taxon>Bacillota</taxon>
        <taxon>Clostridia</taxon>
        <taxon>Halanaerobiales</taxon>
        <taxon>Halobacteroidaceae</taxon>
        <taxon>Acetohalobium</taxon>
    </lineage>
</organism>
<dbReference type="Pfam" id="PF05636">
    <property type="entry name" value="HIGH_NTase1"/>
    <property type="match status" value="1"/>
</dbReference>
<keyword evidence="1 2" id="KW-0819">tRNA processing</keyword>
<keyword evidence="2" id="KW-0547">Nucleotide-binding</keyword>
<proteinExistence type="inferred from homology"/>
<feature type="binding site" evidence="2">
    <location>
        <position position="102"/>
    </location>
    <ligand>
        <name>ATP</name>
        <dbReference type="ChEBI" id="CHEBI:30616"/>
    </ligand>
</feature>
<protein>
    <recommendedName>
        <fullName evidence="2">tRNA(Met) cytidine acetate ligase</fullName>
        <ecNumber evidence="2">6.3.4.-</ecNumber>
    </recommendedName>
</protein>
<evidence type="ECO:0000256" key="2">
    <source>
        <dbReference type="HAMAP-Rule" id="MF_01539"/>
    </source>
</evidence>
<keyword evidence="2" id="KW-0436">Ligase</keyword>
<accession>D9QPT7</accession>
<keyword evidence="2" id="KW-0963">Cytoplasm</keyword>
<dbReference type="Gene3D" id="3.40.50.620">
    <property type="entry name" value="HUPs"/>
    <property type="match status" value="1"/>
</dbReference>
<dbReference type="SUPFAM" id="SSF52374">
    <property type="entry name" value="Nucleotidylyl transferase"/>
    <property type="match status" value="1"/>
</dbReference>
<dbReference type="HAMAP" id="MF_01539">
    <property type="entry name" value="TmcAL"/>
    <property type="match status" value="1"/>
</dbReference>
<evidence type="ECO:0000256" key="1">
    <source>
        <dbReference type="ARBA" id="ARBA00022694"/>
    </source>
</evidence>
<dbReference type="AlphaFoldDB" id="D9QPT7"/>
<dbReference type="GO" id="GO:0006400">
    <property type="term" value="P:tRNA modification"/>
    <property type="evidence" value="ECO:0007669"/>
    <property type="project" value="UniProtKB-UniRule"/>
</dbReference>
<dbReference type="NCBIfam" id="NF010191">
    <property type="entry name" value="PRK13670.1"/>
    <property type="match status" value="1"/>
</dbReference>
<keyword evidence="2" id="KW-0694">RNA-binding</keyword>
<comment type="function">
    <text evidence="2">Catalyzes the formation of N(4)-acetylcytidine (ac(4)C) at the wobble position of elongator tRNA(Met), using acetate and ATP as substrates. First activates an acetate ion to form acetyladenylate (Ac-AMP) and then transfers the acetyl group to tRNA to form ac(4)C34.</text>
</comment>
<dbReference type="InterPro" id="IPR014729">
    <property type="entry name" value="Rossmann-like_a/b/a_fold"/>
</dbReference>
<dbReference type="OrthoDB" id="9769796at2"/>
<comment type="caution">
    <text evidence="2">Lacks conserved residue(s) required for the propagation of feature annotation.</text>
</comment>
<feature type="binding site" evidence="2">
    <location>
        <begin position="7"/>
        <end position="20"/>
    </location>
    <ligand>
        <name>ATP</name>
        <dbReference type="ChEBI" id="CHEBI:30616"/>
    </ligand>
</feature>
<dbReference type="EC" id="6.3.4.-" evidence="2"/>
<dbReference type="PANTHER" id="PTHR37825">
    <property type="entry name" value="TRNA(MET) CYTIDINE ACETATE LIGASE"/>
    <property type="match status" value="1"/>
</dbReference>
<keyword evidence="4" id="KW-1185">Reference proteome</keyword>
<dbReference type="KEGG" id="aar:Acear_1000"/>
<dbReference type="EMBL" id="CP002105">
    <property type="protein sequence ID" value="ADL12528.1"/>
    <property type="molecule type" value="Genomic_DNA"/>
</dbReference>
<evidence type="ECO:0000313" key="4">
    <source>
        <dbReference type="Proteomes" id="UP000001661"/>
    </source>
</evidence>
<dbReference type="PANTHER" id="PTHR37825:SF1">
    <property type="entry name" value="TRNA(MET) CYTIDINE ACETATE LIGASE"/>
    <property type="match status" value="1"/>
</dbReference>
<reference evidence="3 4" key="1">
    <citation type="journal article" date="2010" name="Stand. Genomic Sci.">
        <title>Complete genome sequence of Acetohalobium arabaticum type strain (Z-7288).</title>
        <authorList>
            <person name="Sikorski J."/>
            <person name="Lapidus A."/>
            <person name="Chertkov O."/>
            <person name="Lucas S."/>
            <person name="Copeland A."/>
            <person name="Glavina Del Rio T."/>
            <person name="Nolan M."/>
            <person name="Tice H."/>
            <person name="Cheng J.F."/>
            <person name="Han C."/>
            <person name="Brambilla E."/>
            <person name="Pitluck S."/>
            <person name="Liolios K."/>
            <person name="Ivanova N."/>
            <person name="Mavromatis K."/>
            <person name="Mikhailova N."/>
            <person name="Pati A."/>
            <person name="Bruce D."/>
            <person name="Detter C."/>
            <person name="Tapia R."/>
            <person name="Goodwin L."/>
            <person name="Chen A."/>
            <person name="Palaniappan K."/>
            <person name="Land M."/>
            <person name="Hauser L."/>
            <person name="Chang Y.J."/>
            <person name="Jeffries C.D."/>
            <person name="Rohde M."/>
            <person name="Goker M."/>
            <person name="Spring S."/>
            <person name="Woyke T."/>
            <person name="Bristow J."/>
            <person name="Eisen J.A."/>
            <person name="Markowitz V."/>
            <person name="Hugenholtz P."/>
            <person name="Kyrpides N.C."/>
            <person name="Klenk H.P."/>
        </authorList>
    </citation>
    <scope>NUCLEOTIDE SEQUENCE [LARGE SCALE GENOMIC DNA]</scope>
    <source>
        <strain evidence="4">ATCC 49924 / DSM 5501 / Z-7288</strain>
    </source>
</reference>
<comment type="similarity">
    <text evidence="2">Belongs to the TmcAL family.</text>
</comment>
<evidence type="ECO:0000313" key="3">
    <source>
        <dbReference type="EMBL" id="ADL12528.1"/>
    </source>
</evidence>